<feature type="domain" description="RING-type" evidence="8">
    <location>
        <begin position="31"/>
        <end position="71"/>
    </location>
</feature>
<protein>
    <recommendedName>
        <fullName evidence="2">RING-type E3 ubiquitin transferase</fullName>
        <ecNumber evidence="2">2.3.2.27</ecNumber>
    </recommendedName>
</protein>
<evidence type="ECO:0000256" key="1">
    <source>
        <dbReference type="ARBA" id="ARBA00000900"/>
    </source>
</evidence>
<dbReference type="SUPFAM" id="SSF57850">
    <property type="entry name" value="RING/U-box"/>
    <property type="match status" value="1"/>
</dbReference>
<keyword evidence="10" id="KW-1185">Reference proteome</keyword>
<dbReference type="PROSITE" id="PS50089">
    <property type="entry name" value="ZF_RING_2"/>
    <property type="match status" value="1"/>
</dbReference>
<name>A0A8K0RHI9_9PLEO</name>
<comment type="caution">
    <text evidence="9">The sequence shown here is derived from an EMBL/GenBank/DDBJ whole genome shotgun (WGS) entry which is preliminary data.</text>
</comment>
<sequence length="280" mass="31739">MSSSSEPSLHHQRQRMGTTSDSAKTGSEDTCVICLSTVTERAIVVPCNHYTFDFVCLVSWLQERSTCPLCKVEVSAVQYDWRSPSDFKSYAIVRSHPPTNASNARGGGRTSLFAPYGLPRRQRTNFRATSPPAEDPALRKRREVYGRKLFSLHMGSNELSGYQDVTPQRIAESPELQSRARAWIRRELRVFSFLHMDATGSASSTLSTSGNAEFLLAYIVSIIKMVDMKASNGHAQNLLAEFLGRENSQLFLHELQTYLRSPYTRVEEWDRDVQYIRETE</sequence>
<dbReference type="GO" id="GO:0000209">
    <property type="term" value="P:protein polyubiquitination"/>
    <property type="evidence" value="ECO:0007669"/>
    <property type="project" value="TreeGrafter"/>
</dbReference>
<proteinExistence type="predicted"/>
<gene>
    <name evidence="9" type="ORF">FB567DRAFT_21442</name>
</gene>
<dbReference type="InterPro" id="IPR013083">
    <property type="entry name" value="Znf_RING/FYVE/PHD"/>
</dbReference>
<dbReference type="SMART" id="SM00184">
    <property type="entry name" value="RING"/>
    <property type="match status" value="1"/>
</dbReference>
<dbReference type="Proteomes" id="UP000813461">
    <property type="component" value="Unassembled WGS sequence"/>
</dbReference>
<keyword evidence="6" id="KW-0479">Metal-binding</keyword>
<dbReference type="GO" id="GO:0006513">
    <property type="term" value="P:protein monoubiquitination"/>
    <property type="evidence" value="ECO:0007669"/>
    <property type="project" value="TreeGrafter"/>
</dbReference>
<dbReference type="GO" id="GO:0061630">
    <property type="term" value="F:ubiquitin protein ligase activity"/>
    <property type="evidence" value="ECO:0007669"/>
    <property type="project" value="UniProtKB-EC"/>
</dbReference>
<organism evidence="9 10">
    <name type="scientific">Paraphoma chrysanthemicola</name>
    <dbReference type="NCBI Taxonomy" id="798071"/>
    <lineage>
        <taxon>Eukaryota</taxon>
        <taxon>Fungi</taxon>
        <taxon>Dikarya</taxon>
        <taxon>Ascomycota</taxon>
        <taxon>Pezizomycotina</taxon>
        <taxon>Dothideomycetes</taxon>
        <taxon>Pleosporomycetidae</taxon>
        <taxon>Pleosporales</taxon>
        <taxon>Pleosporineae</taxon>
        <taxon>Phaeosphaeriaceae</taxon>
        <taxon>Paraphoma</taxon>
    </lineage>
</organism>
<evidence type="ECO:0000256" key="3">
    <source>
        <dbReference type="ARBA" id="ARBA00022679"/>
    </source>
</evidence>
<dbReference type="PANTHER" id="PTHR46077">
    <property type="entry name" value="E3 UBIQUITIN-PROTEIN LIGASE TOPORS"/>
    <property type="match status" value="1"/>
</dbReference>
<keyword evidence="5" id="KW-0804">Transcription</keyword>
<evidence type="ECO:0000256" key="5">
    <source>
        <dbReference type="ARBA" id="ARBA00023163"/>
    </source>
</evidence>
<accession>A0A8K0RHI9</accession>
<evidence type="ECO:0000256" key="7">
    <source>
        <dbReference type="SAM" id="MobiDB-lite"/>
    </source>
</evidence>
<keyword evidence="3" id="KW-0808">Transferase</keyword>
<evidence type="ECO:0000313" key="9">
    <source>
        <dbReference type="EMBL" id="KAH7095147.1"/>
    </source>
</evidence>
<feature type="region of interest" description="Disordered" evidence="7">
    <location>
        <begin position="1"/>
        <end position="26"/>
    </location>
</feature>
<dbReference type="Pfam" id="PF13639">
    <property type="entry name" value="zf-RING_2"/>
    <property type="match status" value="1"/>
</dbReference>
<dbReference type="OrthoDB" id="21204at2759"/>
<feature type="compositionally biased region" description="Polar residues" evidence="7">
    <location>
        <begin position="15"/>
        <end position="25"/>
    </location>
</feature>
<dbReference type="AlphaFoldDB" id="A0A8K0RHI9"/>
<evidence type="ECO:0000256" key="4">
    <source>
        <dbReference type="ARBA" id="ARBA00023015"/>
    </source>
</evidence>
<evidence type="ECO:0000259" key="8">
    <source>
        <dbReference type="PROSITE" id="PS50089"/>
    </source>
</evidence>
<keyword evidence="6" id="KW-0863">Zinc-finger</keyword>
<dbReference type="Gene3D" id="3.30.40.10">
    <property type="entry name" value="Zinc/RING finger domain, C3HC4 (zinc finger)"/>
    <property type="match status" value="1"/>
</dbReference>
<dbReference type="EC" id="2.3.2.27" evidence="2"/>
<dbReference type="GO" id="GO:0008270">
    <property type="term" value="F:zinc ion binding"/>
    <property type="evidence" value="ECO:0007669"/>
    <property type="project" value="UniProtKB-KW"/>
</dbReference>
<comment type="catalytic activity">
    <reaction evidence="1">
        <text>S-ubiquitinyl-[E2 ubiquitin-conjugating enzyme]-L-cysteine + [acceptor protein]-L-lysine = [E2 ubiquitin-conjugating enzyme]-L-cysteine + N(6)-ubiquitinyl-[acceptor protein]-L-lysine.</text>
        <dbReference type="EC" id="2.3.2.27"/>
    </reaction>
</comment>
<keyword evidence="4" id="KW-0805">Transcription regulation</keyword>
<dbReference type="PANTHER" id="PTHR46077:SF1">
    <property type="entry name" value="TOP1 BINDING ARGININE_SERINE RICH PROTEIN, E3 UBIQUITIN LIGASE"/>
    <property type="match status" value="1"/>
</dbReference>
<keyword evidence="6" id="KW-0862">Zinc</keyword>
<evidence type="ECO:0000313" key="10">
    <source>
        <dbReference type="Proteomes" id="UP000813461"/>
    </source>
</evidence>
<evidence type="ECO:0000256" key="6">
    <source>
        <dbReference type="PROSITE-ProRule" id="PRU00175"/>
    </source>
</evidence>
<dbReference type="EMBL" id="JAGMVJ010000001">
    <property type="protein sequence ID" value="KAH7095147.1"/>
    <property type="molecule type" value="Genomic_DNA"/>
</dbReference>
<evidence type="ECO:0000256" key="2">
    <source>
        <dbReference type="ARBA" id="ARBA00012483"/>
    </source>
</evidence>
<reference evidence="9" key="1">
    <citation type="journal article" date="2021" name="Nat. Commun.">
        <title>Genetic determinants of endophytism in the Arabidopsis root mycobiome.</title>
        <authorList>
            <person name="Mesny F."/>
            <person name="Miyauchi S."/>
            <person name="Thiergart T."/>
            <person name="Pickel B."/>
            <person name="Atanasova L."/>
            <person name="Karlsson M."/>
            <person name="Huettel B."/>
            <person name="Barry K.W."/>
            <person name="Haridas S."/>
            <person name="Chen C."/>
            <person name="Bauer D."/>
            <person name="Andreopoulos W."/>
            <person name="Pangilinan J."/>
            <person name="LaButti K."/>
            <person name="Riley R."/>
            <person name="Lipzen A."/>
            <person name="Clum A."/>
            <person name="Drula E."/>
            <person name="Henrissat B."/>
            <person name="Kohler A."/>
            <person name="Grigoriev I.V."/>
            <person name="Martin F.M."/>
            <person name="Hacquard S."/>
        </authorList>
    </citation>
    <scope>NUCLEOTIDE SEQUENCE</scope>
    <source>
        <strain evidence="9">MPI-SDFR-AT-0120</strain>
    </source>
</reference>
<dbReference type="InterPro" id="IPR001841">
    <property type="entry name" value="Znf_RING"/>
</dbReference>